<organism evidence="10 11">
    <name type="scientific">Candidatus Wallbacteria bacterium GWC2_49_35</name>
    <dbReference type="NCBI Taxonomy" id="1817813"/>
    <lineage>
        <taxon>Bacteria</taxon>
        <taxon>Candidatus Walliibacteriota</taxon>
    </lineage>
</organism>
<evidence type="ECO:0000256" key="7">
    <source>
        <dbReference type="ARBA" id="ARBA00048539"/>
    </source>
</evidence>
<sequence>MSDAFETGFLNFIKLTKMILPGDKILLAYSGGADSTCLMYLMHKFSAALKIELAAFYLNHRLRSESEIAFEIALIEKTCSRLGVKAVIGAADIRGIARGRGLSLEEAARVTRYELLSDAAREQGCNKIATAHHLDDSAETVVMKLIKGASPSALCGIKESAGNIIRPLLFACRKDIERYLGSLNLAYSIDSTNGDERYERNFVRAKIMPLIKELNPNFGARISSFMNIQKYENDFIDSAVHEFVKKCRVASGGRVEVPAAEFAGLHTAVKRRFLLHAARLCGAGSDTVNFGALRGALHHIDKNFQAECIEVIKGRFYISMAARFDASALYNASSKTIIFSSERPAARFGGEGLESTSIDAGKSVTVSGGGFEYVFTVSPLSKVIVPAARFDFVLPENTVFPLAIRRFAPGDKIKLYGMKGSSQKLSDLFINAKIYGPLRKFVPVISRADGEILAVCNIKLSEYVSPAAREKRPGLSGYLFSTLTKETL</sequence>
<comment type="catalytic activity">
    <reaction evidence="7 8">
        <text>cytidine(34) in tRNA(Ile2) + L-lysine + ATP = lysidine(34) in tRNA(Ile2) + AMP + diphosphate + H(+)</text>
        <dbReference type="Rhea" id="RHEA:43744"/>
        <dbReference type="Rhea" id="RHEA-COMP:10625"/>
        <dbReference type="Rhea" id="RHEA-COMP:10670"/>
        <dbReference type="ChEBI" id="CHEBI:15378"/>
        <dbReference type="ChEBI" id="CHEBI:30616"/>
        <dbReference type="ChEBI" id="CHEBI:32551"/>
        <dbReference type="ChEBI" id="CHEBI:33019"/>
        <dbReference type="ChEBI" id="CHEBI:82748"/>
        <dbReference type="ChEBI" id="CHEBI:83665"/>
        <dbReference type="ChEBI" id="CHEBI:456215"/>
        <dbReference type="EC" id="6.3.4.19"/>
    </reaction>
</comment>
<evidence type="ECO:0000256" key="6">
    <source>
        <dbReference type="ARBA" id="ARBA00022840"/>
    </source>
</evidence>
<dbReference type="GO" id="GO:0005524">
    <property type="term" value="F:ATP binding"/>
    <property type="evidence" value="ECO:0007669"/>
    <property type="project" value="UniProtKB-UniRule"/>
</dbReference>
<dbReference type="Proteomes" id="UP000178735">
    <property type="component" value="Unassembled WGS sequence"/>
</dbReference>
<evidence type="ECO:0000256" key="1">
    <source>
        <dbReference type="ARBA" id="ARBA00004496"/>
    </source>
</evidence>
<dbReference type="CDD" id="cd01992">
    <property type="entry name" value="TilS_N"/>
    <property type="match status" value="1"/>
</dbReference>
<dbReference type="InterPro" id="IPR012795">
    <property type="entry name" value="tRNA_Ile_lys_synt_N"/>
</dbReference>
<dbReference type="SUPFAM" id="SSF82829">
    <property type="entry name" value="MesJ substrate recognition domain-like"/>
    <property type="match status" value="1"/>
</dbReference>
<dbReference type="Pfam" id="PF11734">
    <property type="entry name" value="TilS_C"/>
    <property type="match status" value="1"/>
</dbReference>
<dbReference type="Gene3D" id="3.40.50.620">
    <property type="entry name" value="HUPs"/>
    <property type="match status" value="1"/>
</dbReference>
<dbReference type="SUPFAM" id="SSF56037">
    <property type="entry name" value="PheT/TilS domain"/>
    <property type="match status" value="1"/>
</dbReference>
<dbReference type="GO" id="GO:0006400">
    <property type="term" value="P:tRNA modification"/>
    <property type="evidence" value="ECO:0007669"/>
    <property type="project" value="UniProtKB-UniRule"/>
</dbReference>
<keyword evidence="3 8" id="KW-0436">Ligase</keyword>
<dbReference type="HAMAP" id="MF_01161">
    <property type="entry name" value="tRNA_Ile_lys_synt"/>
    <property type="match status" value="1"/>
</dbReference>
<keyword evidence="2 8" id="KW-0963">Cytoplasm</keyword>
<dbReference type="PANTHER" id="PTHR43033:SF1">
    <property type="entry name" value="TRNA(ILE)-LYSIDINE SYNTHASE-RELATED"/>
    <property type="match status" value="1"/>
</dbReference>
<proteinExistence type="inferred from homology"/>
<dbReference type="SUPFAM" id="SSF52402">
    <property type="entry name" value="Adenine nucleotide alpha hydrolases-like"/>
    <property type="match status" value="1"/>
</dbReference>
<dbReference type="EMBL" id="MGFH01000161">
    <property type="protein sequence ID" value="OGM03571.1"/>
    <property type="molecule type" value="Genomic_DNA"/>
</dbReference>
<dbReference type="InterPro" id="IPR011063">
    <property type="entry name" value="TilS/TtcA_N"/>
</dbReference>
<keyword evidence="5 8" id="KW-0547">Nucleotide-binding</keyword>
<evidence type="ECO:0000313" key="11">
    <source>
        <dbReference type="Proteomes" id="UP000178735"/>
    </source>
</evidence>
<dbReference type="NCBIfam" id="TIGR02432">
    <property type="entry name" value="lysidine_TilS_N"/>
    <property type="match status" value="1"/>
</dbReference>
<keyword evidence="4 8" id="KW-0819">tRNA processing</keyword>
<reference evidence="10 11" key="1">
    <citation type="journal article" date="2016" name="Nat. Commun.">
        <title>Thousands of microbial genomes shed light on interconnected biogeochemical processes in an aquifer system.</title>
        <authorList>
            <person name="Anantharaman K."/>
            <person name="Brown C.T."/>
            <person name="Hug L.A."/>
            <person name="Sharon I."/>
            <person name="Castelle C.J."/>
            <person name="Probst A.J."/>
            <person name="Thomas B.C."/>
            <person name="Singh A."/>
            <person name="Wilkins M.J."/>
            <person name="Karaoz U."/>
            <person name="Brodie E.L."/>
            <person name="Williams K.H."/>
            <person name="Hubbard S.S."/>
            <person name="Banfield J.F."/>
        </authorList>
    </citation>
    <scope>NUCLEOTIDE SEQUENCE [LARGE SCALE GENOMIC DNA]</scope>
</reference>
<evidence type="ECO:0000256" key="5">
    <source>
        <dbReference type="ARBA" id="ARBA00022741"/>
    </source>
</evidence>
<name>A0A1F7WL53_9BACT</name>
<gene>
    <name evidence="8" type="primary">tilS</name>
    <name evidence="10" type="ORF">A2008_02925</name>
</gene>
<dbReference type="STRING" id="1817813.A2008_02925"/>
<protein>
    <recommendedName>
        <fullName evidence="8">tRNA(Ile)-lysidine synthase</fullName>
        <ecNumber evidence="8">6.3.4.19</ecNumber>
    </recommendedName>
    <alternativeName>
        <fullName evidence="8">tRNA(Ile)-2-lysyl-cytidine synthase</fullName>
    </alternativeName>
    <alternativeName>
        <fullName evidence="8">tRNA(Ile)-lysidine synthetase</fullName>
    </alternativeName>
</protein>
<evidence type="ECO:0000256" key="4">
    <source>
        <dbReference type="ARBA" id="ARBA00022694"/>
    </source>
</evidence>
<dbReference type="GO" id="GO:0005737">
    <property type="term" value="C:cytoplasm"/>
    <property type="evidence" value="ECO:0007669"/>
    <property type="project" value="UniProtKB-SubCell"/>
</dbReference>
<evidence type="ECO:0000256" key="8">
    <source>
        <dbReference type="HAMAP-Rule" id="MF_01161"/>
    </source>
</evidence>
<dbReference type="InterPro" id="IPR012094">
    <property type="entry name" value="tRNA_Ile_lys_synt"/>
</dbReference>
<dbReference type="InterPro" id="IPR014729">
    <property type="entry name" value="Rossmann-like_a/b/a_fold"/>
</dbReference>
<evidence type="ECO:0000256" key="3">
    <source>
        <dbReference type="ARBA" id="ARBA00022598"/>
    </source>
</evidence>
<dbReference type="SMART" id="SM00977">
    <property type="entry name" value="TilS_C"/>
    <property type="match status" value="1"/>
</dbReference>
<feature type="domain" description="Lysidine-tRNA(Ile) synthetase C-terminal" evidence="9">
    <location>
        <begin position="402"/>
        <end position="475"/>
    </location>
</feature>
<dbReference type="NCBIfam" id="TIGR02433">
    <property type="entry name" value="lysidine_TilS_C"/>
    <property type="match status" value="1"/>
</dbReference>
<dbReference type="AlphaFoldDB" id="A0A1F7WL53"/>
<feature type="binding site" evidence="8">
    <location>
        <begin position="30"/>
        <end position="35"/>
    </location>
    <ligand>
        <name>ATP</name>
        <dbReference type="ChEBI" id="CHEBI:30616"/>
    </ligand>
</feature>
<dbReference type="GO" id="GO:0032267">
    <property type="term" value="F:tRNA(Ile)-lysidine synthase activity"/>
    <property type="evidence" value="ECO:0007669"/>
    <property type="project" value="UniProtKB-EC"/>
</dbReference>
<evidence type="ECO:0000313" key="10">
    <source>
        <dbReference type="EMBL" id="OGM03571.1"/>
    </source>
</evidence>
<accession>A0A1F7WL53</accession>
<dbReference type="Pfam" id="PF01171">
    <property type="entry name" value="ATP_bind_3"/>
    <property type="match status" value="1"/>
</dbReference>
<dbReference type="PANTHER" id="PTHR43033">
    <property type="entry name" value="TRNA(ILE)-LYSIDINE SYNTHASE-RELATED"/>
    <property type="match status" value="1"/>
</dbReference>
<evidence type="ECO:0000259" key="9">
    <source>
        <dbReference type="SMART" id="SM00977"/>
    </source>
</evidence>
<dbReference type="InterPro" id="IPR012796">
    <property type="entry name" value="Lysidine-tRNA-synth_C"/>
</dbReference>
<dbReference type="EC" id="6.3.4.19" evidence="8"/>
<comment type="caution">
    <text evidence="10">The sequence shown here is derived from an EMBL/GenBank/DDBJ whole genome shotgun (WGS) entry which is preliminary data.</text>
</comment>
<comment type="similarity">
    <text evidence="8">Belongs to the tRNA(Ile)-lysidine synthase family.</text>
</comment>
<evidence type="ECO:0000256" key="2">
    <source>
        <dbReference type="ARBA" id="ARBA00022490"/>
    </source>
</evidence>
<comment type="subcellular location">
    <subcellularLocation>
        <location evidence="1 8">Cytoplasm</location>
    </subcellularLocation>
</comment>
<comment type="function">
    <text evidence="8">Ligates lysine onto the cytidine present at position 34 of the AUA codon-specific tRNA(Ile) that contains the anticodon CAU, in an ATP-dependent manner. Cytidine is converted to lysidine, thus changing the amino acid specificity of the tRNA from methionine to isoleucine.</text>
</comment>
<comment type="domain">
    <text evidence="8">The N-terminal region contains the highly conserved SGGXDS motif, predicted to be a P-loop motif involved in ATP binding.</text>
</comment>
<keyword evidence="6 8" id="KW-0067">ATP-binding</keyword>